<evidence type="ECO:0000313" key="2">
    <source>
        <dbReference type="Proteomes" id="UP000233469"/>
    </source>
</evidence>
<comment type="caution">
    <text evidence="1">The sequence shown here is derived from an EMBL/GenBank/DDBJ whole genome shotgun (WGS) entry which is preliminary data.</text>
</comment>
<protein>
    <submittedName>
        <fullName evidence="1">Uncharacterized protein</fullName>
    </submittedName>
</protein>
<dbReference type="VEuPathDB" id="FungiDB:RhiirA1_427267"/>
<name>A0A2N1M6M1_9GLOM</name>
<dbReference type="VEuPathDB" id="FungiDB:FUN_020065"/>
<dbReference type="Proteomes" id="UP000233469">
    <property type="component" value="Unassembled WGS sequence"/>
</dbReference>
<organism evidence="1 2">
    <name type="scientific">Rhizophagus irregularis</name>
    <dbReference type="NCBI Taxonomy" id="588596"/>
    <lineage>
        <taxon>Eukaryota</taxon>
        <taxon>Fungi</taxon>
        <taxon>Fungi incertae sedis</taxon>
        <taxon>Mucoromycota</taxon>
        <taxon>Glomeromycotina</taxon>
        <taxon>Glomeromycetes</taxon>
        <taxon>Glomerales</taxon>
        <taxon>Glomeraceae</taxon>
        <taxon>Rhizophagus</taxon>
    </lineage>
</organism>
<sequence>MEIVEETRVLKYQKIVIPYGPTGKLVDLSHSDRIQDNRGWRENRISFEKTGRVRENDNKDGTENRIPHLHCKPNMEILTRGEKDSEVYVQCLSLLRESTQKEDDRQYQISNTVESERDEGATMGLTYCPNSGTIKSLQASFGKLCRIGNIGSITQENKLCCLVLPHLNPAQEVGLTSYNQESVSIMSNCGKNDVFPQGCSDSFIVVETFVKEQDRWRMAFTFGYDLPFGSRNPKKLFELTDYIERVAEFGFNYIIVIGEVDYGMVFMDCYGRLFHWEDACQILWLRESDDGLPWFVDDDGNSVKETNEGMPGDSDDNGYGGCNEYGECDRNYYYRDGGYERKTSQLYLMVN</sequence>
<reference evidence="1 2" key="1">
    <citation type="submission" date="2016-04" db="EMBL/GenBank/DDBJ databases">
        <title>Genome analyses suggest a sexual origin of heterokaryosis in a supposedly ancient asexual fungus.</title>
        <authorList>
            <person name="Ropars J."/>
            <person name="Sedzielewska K."/>
            <person name="Noel J."/>
            <person name="Charron P."/>
            <person name="Farinelli L."/>
            <person name="Marton T."/>
            <person name="Kruger M."/>
            <person name="Pelin A."/>
            <person name="Brachmann A."/>
            <person name="Corradi N."/>
        </authorList>
    </citation>
    <scope>NUCLEOTIDE SEQUENCE [LARGE SCALE GENOMIC DNA]</scope>
    <source>
        <strain evidence="1 2">C2</strain>
    </source>
</reference>
<dbReference type="VEuPathDB" id="FungiDB:RhiirFUN_018995"/>
<dbReference type="EMBL" id="LLXL01004556">
    <property type="protein sequence ID" value="PKK57271.1"/>
    <property type="molecule type" value="Genomic_DNA"/>
</dbReference>
<proteinExistence type="predicted"/>
<accession>A0A2N1M6M1</accession>
<gene>
    <name evidence="1" type="ORF">RhiirC2_798344</name>
</gene>
<evidence type="ECO:0000313" key="1">
    <source>
        <dbReference type="EMBL" id="PKK57271.1"/>
    </source>
</evidence>
<reference evidence="1 2" key="2">
    <citation type="submission" date="2017-10" db="EMBL/GenBank/DDBJ databases">
        <title>Extensive intraspecific genome diversity in a model arbuscular mycorrhizal fungus.</title>
        <authorList>
            <person name="Chen E.C.H."/>
            <person name="Morin E."/>
            <person name="Baudet D."/>
            <person name="Noel J."/>
            <person name="Ndikumana S."/>
            <person name="Charron P."/>
            <person name="St-Onge C."/>
            <person name="Giorgi J."/>
            <person name="Grigoriev I.V."/>
            <person name="Roux C."/>
            <person name="Martin F.M."/>
            <person name="Corradi N."/>
        </authorList>
    </citation>
    <scope>NUCLEOTIDE SEQUENCE [LARGE SCALE GENOMIC DNA]</scope>
    <source>
        <strain evidence="1 2">C2</strain>
    </source>
</reference>
<dbReference type="AlphaFoldDB" id="A0A2N1M6M1"/>